<dbReference type="RefSeq" id="WP_155316699.1">
    <property type="nucleotide sequence ID" value="NZ_AP021874.1"/>
</dbReference>
<sequence length="73" mass="8035">MRSLFRFTDGEVMTEIRMMKAGAKKNSEAGARSTQIHSTPMLHGIPRLHENGKDASFPTVYNSIESEPAIIGS</sequence>
<dbReference type="Proteomes" id="UP000427906">
    <property type="component" value="Chromosome"/>
</dbReference>
<evidence type="ECO:0000256" key="1">
    <source>
        <dbReference type="SAM" id="MobiDB-lite"/>
    </source>
</evidence>
<evidence type="ECO:0000313" key="2">
    <source>
        <dbReference type="EMBL" id="BBO68550.1"/>
    </source>
</evidence>
<accession>A0A5K7YK73</accession>
<gene>
    <name evidence="2" type="ORF">DSCA_24800</name>
</gene>
<evidence type="ECO:0000313" key="3">
    <source>
        <dbReference type="Proteomes" id="UP000427906"/>
    </source>
</evidence>
<dbReference type="KEGG" id="dalk:DSCA_24800"/>
<protein>
    <submittedName>
        <fullName evidence="2">Uncharacterized protein</fullName>
    </submittedName>
</protein>
<dbReference type="AlphaFoldDB" id="A0A5K7YK73"/>
<proteinExistence type="predicted"/>
<dbReference type="EMBL" id="AP021874">
    <property type="protein sequence ID" value="BBO68550.1"/>
    <property type="molecule type" value="Genomic_DNA"/>
</dbReference>
<keyword evidence="3" id="KW-1185">Reference proteome</keyword>
<name>A0A5K7YK73_9BACT</name>
<feature type="region of interest" description="Disordered" evidence="1">
    <location>
        <begin position="23"/>
        <end position="51"/>
    </location>
</feature>
<organism evidence="2 3">
    <name type="scientific">Desulfosarcina alkanivorans</name>
    <dbReference type="NCBI Taxonomy" id="571177"/>
    <lineage>
        <taxon>Bacteria</taxon>
        <taxon>Pseudomonadati</taxon>
        <taxon>Thermodesulfobacteriota</taxon>
        <taxon>Desulfobacteria</taxon>
        <taxon>Desulfobacterales</taxon>
        <taxon>Desulfosarcinaceae</taxon>
        <taxon>Desulfosarcina</taxon>
    </lineage>
</organism>
<reference evidence="2 3" key="1">
    <citation type="submission" date="2019-11" db="EMBL/GenBank/DDBJ databases">
        <title>Comparative genomics of hydrocarbon-degrading Desulfosarcina strains.</title>
        <authorList>
            <person name="Watanabe M."/>
            <person name="Kojima H."/>
            <person name="Fukui M."/>
        </authorList>
    </citation>
    <scope>NUCLEOTIDE SEQUENCE [LARGE SCALE GENOMIC DNA]</scope>
    <source>
        <strain evidence="2 3">PL12</strain>
    </source>
</reference>